<keyword evidence="1" id="KW-1003">Cell membrane</keyword>
<organism evidence="2 3">
    <name type="scientific">Candidatus Buchananbacteria bacterium RBG_13_39_9</name>
    <dbReference type="NCBI Taxonomy" id="1797531"/>
    <lineage>
        <taxon>Bacteria</taxon>
        <taxon>Candidatus Buchananiibacteriota</taxon>
    </lineage>
</organism>
<dbReference type="PANTHER" id="PTHR33383">
    <property type="entry name" value="MEMBRANE PROTEIN INSERTION EFFICIENCY FACTOR-RELATED"/>
    <property type="match status" value="1"/>
</dbReference>
<dbReference type="InterPro" id="IPR002696">
    <property type="entry name" value="Membr_insert_effic_factor_YidD"/>
</dbReference>
<comment type="similarity">
    <text evidence="1">Belongs to the UPF0161 family.</text>
</comment>
<proteinExistence type="inferred from homology"/>
<protein>
    <recommendedName>
        <fullName evidence="1">Putative membrane protein insertion efficiency factor</fullName>
    </recommendedName>
</protein>
<dbReference type="PANTHER" id="PTHR33383:SF1">
    <property type="entry name" value="MEMBRANE PROTEIN INSERTION EFFICIENCY FACTOR-RELATED"/>
    <property type="match status" value="1"/>
</dbReference>
<dbReference type="HAMAP" id="MF_00386">
    <property type="entry name" value="UPF0161_YidD"/>
    <property type="match status" value="1"/>
</dbReference>
<dbReference type="Proteomes" id="UP000176260">
    <property type="component" value="Unassembled WGS sequence"/>
</dbReference>
<reference evidence="2 3" key="1">
    <citation type="journal article" date="2016" name="Nat. Commun.">
        <title>Thousands of microbial genomes shed light on interconnected biogeochemical processes in an aquifer system.</title>
        <authorList>
            <person name="Anantharaman K."/>
            <person name="Brown C.T."/>
            <person name="Hug L.A."/>
            <person name="Sharon I."/>
            <person name="Castelle C.J."/>
            <person name="Probst A.J."/>
            <person name="Thomas B.C."/>
            <person name="Singh A."/>
            <person name="Wilkins M.J."/>
            <person name="Karaoz U."/>
            <person name="Brodie E.L."/>
            <person name="Williams K.H."/>
            <person name="Hubbard S.S."/>
            <person name="Banfield J.F."/>
        </authorList>
    </citation>
    <scope>NUCLEOTIDE SEQUENCE [LARGE SCALE GENOMIC DNA]</scope>
</reference>
<evidence type="ECO:0000313" key="2">
    <source>
        <dbReference type="EMBL" id="OGY41110.1"/>
    </source>
</evidence>
<dbReference type="Pfam" id="PF01809">
    <property type="entry name" value="YidD"/>
    <property type="match status" value="1"/>
</dbReference>
<evidence type="ECO:0000256" key="1">
    <source>
        <dbReference type="HAMAP-Rule" id="MF_00386"/>
    </source>
</evidence>
<sequence>MKSLVLLAIIAYQKTLSFDHGPLRKIFPFWGCRFHPTCSQYTYEAISKYGIFKGSCLGLRRIIRCTPLSKGGYDPVP</sequence>
<comment type="caution">
    <text evidence="2">The sequence shown here is derived from an EMBL/GenBank/DDBJ whole genome shotgun (WGS) entry which is preliminary data.</text>
</comment>
<accession>A0A1G1XNF1</accession>
<dbReference type="SMART" id="SM01234">
    <property type="entry name" value="Haemolytic"/>
    <property type="match status" value="1"/>
</dbReference>
<gene>
    <name evidence="2" type="ORF">A2Y67_01165</name>
</gene>
<dbReference type="AlphaFoldDB" id="A0A1G1XNF1"/>
<dbReference type="EMBL" id="MHIA01000034">
    <property type="protein sequence ID" value="OGY41110.1"/>
    <property type="molecule type" value="Genomic_DNA"/>
</dbReference>
<dbReference type="GO" id="GO:0005886">
    <property type="term" value="C:plasma membrane"/>
    <property type="evidence" value="ECO:0007669"/>
    <property type="project" value="UniProtKB-SubCell"/>
</dbReference>
<evidence type="ECO:0000313" key="3">
    <source>
        <dbReference type="Proteomes" id="UP000176260"/>
    </source>
</evidence>
<comment type="function">
    <text evidence="1">Could be involved in insertion of integral membrane proteins into the membrane.</text>
</comment>
<dbReference type="NCBIfam" id="TIGR00278">
    <property type="entry name" value="membrane protein insertion efficiency factor YidD"/>
    <property type="match status" value="1"/>
</dbReference>
<keyword evidence="1" id="KW-0472">Membrane</keyword>
<name>A0A1G1XNF1_9BACT</name>
<comment type="subcellular location">
    <subcellularLocation>
        <location evidence="1">Cell membrane</location>
        <topology evidence="1">Peripheral membrane protein</topology>
        <orientation evidence="1">Cytoplasmic side</orientation>
    </subcellularLocation>
</comment>